<organism evidence="1 2">
    <name type="scientific">Candidatus Ishikawaella capsulata Mpkobe</name>
    <dbReference type="NCBI Taxonomy" id="476281"/>
    <lineage>
        <taxon>Bacteria</taxon>
        <taxon>Pseudomonadati</taxon>
        <taxon>Pseudomonadota</taxon>
        <taxon>Gammaproteobacteria</taxon>
        <taxon>Enterobacterales</taxon>
        <taxon>Enterobacteriaceae</taxon>
        <taxon>Candidatus Ishikawella</taxon>
    </lineage>
</organism>
<accession>C5WC77</accession>
<dbReference type="Proteomes" id="UP000061704">
    <property type="component" value="Chromosome"/>
</dbReference>
<keyword evidence="1" id="KW-0489">Methyltransferase</keyword>
<proteinExistence type="predicted"/>
<reference evidence="1 2" key="1">
    <citation type="journal article" date="2011" name="Genome Biol. Evol.">
        <title>Reductive evolution of bacterial genome in insect gut environment.</title>
        <authorList>
            <person name="Nikoh N."/>
            <person name="Hosokawa T."/>
            <person name="Ohshima K."/>
            <person name="Hattori M."/>
            <person name="Fukatsu T."/>
        </authorList>
    </citation>
    <scope>NUCLEOTIDE SEQUENCE [LARGE SCALE GENOMIC DNA]</scope>
    <source>
        <strain evidence="1 2">Mpkobe</strain>
    </source>
</reference>
<keyword evidence="1" id="KW-0808">Transferase</keyword>
<dbReference type="CDD" id="cd02440">
    <property type="entry name" value="AdoMet_MTases"/>
    <property type="match status" value="1"/>
</dbReference>
<dbReference type="Gene3D" id="3.40.50.150">
    <property type="entry name" value="Vaccinia Virus protein VP39"/>
    <property type="match status" value="1"/>
</dbReference>
<protein>
    <submittedName>
        <fullName evidence="1">Phospholipid N-methyltransferase</fullName>
    </submittedName>
</protein>
<evidence type="ECO:0000313" key="2">
    <source>
        <dbReference type="Proteomes" id="UP000061704"/>
    </source>
</evidence>
<dbReference type="GO" id="GO:0008168">
    <property type="term" value="F:methyltransferase activity"/>
    <property type="evidence" value="ECO:0007669"/>
    <property type="project" value="UniProtKB-KW"/>
</dbReference>
<dbReference type="InterPro" id="IPR029063">
    <property type="entry name" value="SAM-dependent_MTases_sf"/>
</dbReference>
<dbReference type="AlphaFoldDB" id="C5WC77"/>
<name>C5WC77_9ENTR</name>
<dbReference type="GO" id="GO:0032259">
    <property type="term" value="P:methylation"/>
    <property type="evidence" value="ECO:0007669"/>
    <property type="project" value="UniProtKB-KW"/>
</dbReference>
<dbReference type="OrthoDB" id="9805585at2"/>
<keyword evidence="2" id="KW-1185">Reference proteome</keyword>
<dbReference type="RefSeq" id="WP_041068672.1">
    <property type="nucleotide sequence ID" value="NZ_AP010872.1"/>
</dbReference>
<gene>
    <name evidence="1" type="ORF">ICMP_067</name>
</gene>
<sequence length="186" mass="21163">MLTRGISRLREGITFFKQFSIHPRSVGSIIPSSVALCRAILKTVDWNTANRVSELGAGTGVLTHHILSALLPNGNLDIFEINQILSKKLKNIKDSRLRVYESSAVELTGNYDVIISGLPLLSLPSNLREQILQKIHLSLIPGGVFVQYLFSSLPQPMISRYFVWQRRLVFRNFPPAWVYRCTHQYR</sequence>
<evidence type="ECO:0000313" key="1">
    <source>
        <dbReference type="EMBL" id="BAH82933.1"/>
    </source>
</evidence>
<dbReference type="KEGG" id="icp:ICMP_067"/>
<dbReference type="SUPFAM" id="SSF53335">
    <property type="entry name" value="S-adenosyl-L-methionine-dependent methyltransferases"/>
    <property type="match status" value="1"/>
</dbReference>
<dbReference type="HOGENOM" id="CLU_085338_1_0_6"/>
<dbReference type="EMBL" id="AP010872">
    <property type="protein sequence ID" value="BAH82933.1"/>
    <property type="molecule type" value="Genomic_DNA"/>
</dbReference>